<keyword evidence="2" id="KW-1185">Reference proteome</keyword>
<proteinExistence type="predicted"/>
<dbReference type="RefSeq" id="WP_101462751.1">
    <property type="nucleotide sequence ID" value="NZ_PJMW01000001.1"/>
</dbReference>
<comment type="caution">
    <text evidence="1">The sequence shown here is derived from an EMBL/GenBank/DDBJ whole genome shotgun (WGS) entry which is preliminary data.</text>
</comment>
<evidence type="ECO:0000313" key="1">
    <source>
        <dbReference type="EMBL" id="PKV98256.1"/>
    </source>
</evidence>
<dbReference type="AlphaFoldDB" id="A0A2N3WWL4"/>
<gene>
    <name evidence="1" type="ORF">ATK86_0266</name>
</gene>
<evidence type="ECO:0008006" key="3">
    <source>
        <dbReference type="Google" id="ProtNLM"/>
    </source>
</evidence>
<accession>A0A2N3WWL4</accession>
<organism evidence="1 2">
    <name type="scientific">Nocardia fluminea</name>
    <dbReference type="NCBI Taxonomy" id="134984"/>
    <lineage>
        <taxon>Bacteria</taxon>
        <taxon>Bacillati</taxon>
        <taxon>Actinomycetota</taxon>
        <taxon>Actinomycetes</taxon>
        <taxon>Mycobacteriales</taxon>
        <taxon>Nocardiaceae</taxon>
        <taxon>Nocardia</taxon>
    </lineage>
</organism>
<protein>
    <recommendedName>
        <fullName evidence="3">Lipoprotein</fullName>
    </recommendedName>
</protein>
<dbReference type="EMBL" id="PJMW01000001">
    <property type="protein sequence ID" value="PKV98256.1"/>
    <property type="molecule type" value="Genomic_DNA"/>
</dbReference>
<dbReference type="PROSITE" id="PS51257">
    <property type="entry name" value="PROKAR_LIPOPROTEIN"/>
    <property type="match status" value="1"/>
</dbReference>
<name>A0A2N3WWL4_9NOCA</name>
<evidence type="ECO:0000313" key="2">
    <source>
        <dbReference type="Proteomes" id="UP000233766"/>
    </source>
</evidence>
<reference evidence="1 2" key="1">
    <citation type="submission" date="2017-12" db="EMBL/GenBank/DDBJ databases">
        <title>Sequencing the genomes of 1000 Actinobacteria strains.</title>
        <authorList>
            <person name="Klenk H.-P."/>
        </authorList>
    </citation>
    <scope>NUCLEOTIDE SEQUENCE [LARGE SCALE GENOMIC DNA]</scope>
    <source>
        <strain evidence="1 2">DSM 44489</strain>
    </source>
</reference>
<sequence length="70" mass="7767">MNVRTRTGAAVLTLAVVAGLGATSCSKSRWCERDQGDVHVADSYCERGVAGYEWEPDNDKPKYKKKPKKH</sequence>
<dbReference type="OrthoDB" id="4570297at2"/>
<dbReference type="Proteomes" id="UP000233766">
    <property type="component" value="Unassembled WGS sequence"/>
</dbReference>